<dbReference type="EMBL" id="JARQDV010000034">
    <property type="protein sequence ID" value="MDT2966367.1"/>
    <property type="molecule type" value="Genomic_DNA"/>
</dbReference>
<dbReference type="RefSeq" id="WP_159151436.1">
    <property type="nucleotide sequence ID" value="NZ_JARQDV010000034.1"/>
</dbReference>
<proteinExistence type="predicted"/>
<evidence type="ECO:0000313" key="2">
    <source>
        <dbReference type="Proteomes" id="UP001268896"/>
    </source>
</evidence>
<dbReference type="Proteomes" id="UP001268896">
    <property type="component" value="Unassembled WGS sequence"/>
</dbReference>
<reference evidence="1" key="1">
    <citation type="submission" date="2023-03" db="EMBL/GenBank/DDBJ databases">
        <authorList>
            <person name="Shen W."/>
            <person name="Cai J."/>
        </authorList>
    </citation>
    <scope>NUCLEOTIDE SEQUENCE</scope>
    <source>
        <strain evidence="1">K72-2</strain>
    </source>
</reference>
<gene>
    <name evidence="1" type="ORF">P7I32_17490</name>
</gene>
<protein>
    <submittedName>
        <fullName evidence="1">Uncharacterized protein</fullName>
    </submittedName>
</protein>
<organism evidence="1 2">
    <name type="scientific">Enterococcus casseliflavus</name>
    <name type="common">Enterococcus flavescens</name>
    <dbReference type="NCBI Taxonomy" id="37734"/>
    <lineage>
        <taxon>Bacteria</taxon>
        <taxon>Bacillati</taxon>
        <taxon>Bacillota</taxon>
        <taxon>Bacilli</taxon>
        <taxon>Lactobacillales</taxon>
        <taxon>Enterococcaceae</taxon>
        <taxon>Enterococcus</taxon>
    </lineage>
</organism>
<sequence length="234" mass="27613">MKEVIDAIFLNNGFKNIPIVNPFSDTVSFWGNYSKKATNFYLIVYTDEINTEFISKRVPEYFNAIKTIEKGYDERIDKNLSMLICLRNNTTSIIEHKNIFEIEEDPYFFKKYLLVYNRDIESIKKELLMGENINDTINNIVNDTEKFAQYKQGLDNPDVELYEICTKLITKIPFISLKHTQSNLNDLSKTIENCLEKKGLKESRNKILQHFDLEDEEFICRIVDNIDLEIIKYD</sequence>
<evidence type="ECO:0000313" key="1">
    <source>
        <dbReference type="EMBL" id="MDT2966367.1"/>
    </source>
</evidence>
<name>A0AAW8URH5_ENTCA</name>
<dbReference type="Pfam" id="PF20289">
    <property type="entry name" value="MComp1"/>
    <property type="match status" value="1"/>
</dbReference>
<accession>A0AAW8URH5</accession>
<comment type="caution">
    <text evidence="1">The sequence shown here is derived from an EMBL/GenBank/DDBJ whole genome shotgun (WGS) entry which is preliminary data.</text>
</comment>
<dbReference type="AlphaFoldDB" id="A0AAW8URH5"/>
<dbReference type="InterPro" id="IPR046905">
    <property type="entry name" value="ABC-3C_MC1"/>
</dbReference>